<sequence>MSASTAVSPRVGHGAVPQAGPTAGGNLTAAVLAAACGAGVLLTLLRDEILPARYSYDELKIQQIAQGYGGFAEDRSFHLVGTLYRLLGLADSPALAGVLGVLAFFAVVLLAGRGWLTRPVRVLDVAVVTGALLLGSLYLGHFSKDVFVLPVVALAVSRLRGMRGELLLVAAMVGYGVGFRSYWLLVAALYVAARCALALRPRLSTLVVGSLVALGVLAVAFHVLYGWRLDHFRTAVNVGRLDGVDAATMITPAFGLGGVAGGWLDVVVVLVSFVVPVLLAAKGGALYLAASAYLAVMWWTVAARSARGLRAPRRDERVVRVLALLVAFTLVQSMFEPDYGSYLRHLAPLLPAVVFLVVNRATAQPASPGAARLAESGRSR</sequence>
<keyword evidence="1" id="KW-1133">Transmembrane helix</keyword>
<feature type="transmembrane region" description="Helical" evidence="1">
    <location>
        <begin position="285"/>
        <end position="306"/>
    </location>
</feature>
<evidence type="ECO:0000313" key="2">
    <source>
        <dbReference type="EMBL" id="ACQ79215.1"/>
    </source>
</evidence>
<reference evidence="2 3" key="1">
    <citation type="journal article" date="2009" name="Stand. Genomic Sci.">
        <title>Complete genome sequence of Beutenbergia cavernae type strain (HKI 0122).</title>
        <authorList>
            <person name="Land M."/>
            <person name="Pukall R."/>
            <person name="Abt B."/>
            <person name="Goker M."/>
            <person name="Rohde M."/>
            <person name="Glavina Del Rio T."/>
            <person name="Tice H."/>
            <person name="Copeland A."/>
            <person name="Cheng J.F."/>
            <person name="Lucas S."/>
            <person name="Chen F."/>
            <person name="Nolan M."/>
            <person name="Bruce D."/>
            <person name="Goodwin L."/>
            <person name="Pitluck S."/>
            <person name="Ivanova N."/>
            <person name="Mavromatis K."/>
            <person name="Ovchinnikova G."/>
            <person name="Pati A."/>
            <person name="Chen A."/>
            <person name="Palaniappan K."/>
            <person name="Hauser L."/>
            <person name="Chang Y.J."/>
            <person name="Jefferies C.C."/>
            <person name="Saunders E."/>
            <person name="Brettin T."/>
            <person name="Detter J.C."/>
            <person name="Han C."/>
            <person name="Chain P."/>
            <person name="Bristow J."/>
            <person name="Eisen J.A."/>
            <person name="Markowitz V."/>
            <person name="Hugenholtz P."/>
            <person name="Kyrpides N.C."/>
            <person name="Klenk H.P."/>
            <person name="Lapidus A."/>
        </authorList>
    </citation>
    <scope>NUCLEOTIDE SEQUENCE [LARGE SCALE GENOMIC DNA]</scope>
    <source>
        <strain evidence="3">ATCC BAA-8 / DSM 12333 / NBRC 16432</strain>
    </source>
</reference>
<keyword evidence="1" id="KW-0812">Transmembrane</keyword>
<dbReference type="HOGENOM" id="CLU_062234_0_0_11"/>
<gene>
    <name evidence="2" type="ordered locus">Bcav_0954</name>
</gene>
<feature type="transmembrane region" description="Helical" evidence="1">
    <location>
        <begin position="27"/>
        <end position="45"/>
    </location>
</feature>
<protein>
    <submittedName>
        <fullName evidence="2">Uncharacterized protein</fullName>
    </submittedName>
</protein>
<dbReference type="Proteomes" id="UP000007962">
    <property type="component" value="Chromosome"/>
</dbReference>
<keyword evidence="3" id="KW-1185">Reference proteome</keyword>
<accession>C5C029</accession>
<dbReference type="STRING" id="471853.Bcav_0954"/>
<feature type="transmembrane region" description="Helical" evidence="1">
    <location>
        <begin position="203"/>
        <end position="225"/>
    </location>
</feature>
<dbReference type="eggNOG" id="ENOG50334ZD">
    <property type="taxonomic scope" value="Bacteria"/>
</dbReference>
<dbReference type="OrthoDB" id="9812433at2"/>
<feature type="transmembrane region" description="Helical" evidence="1">
    <location>
        <begin position="166"/>
        <end position="191"/>
    </location>
</feature>
<dbReference type="RefSeq" id="WP_012725995.1">
    <property type="nucleotide sequence ID" value="NC_012669.1"/>
</dbReference>
<dbReference type="KEGG" id="bcv:Bcav_0954"/>
<dbReference type="EMBL" id="CP001618">
    <property type="protein sequence ID" value="ACQ79215.1"/>
    <property type="molecule type" value="Genomic_DNA"/>
</dbReference>
<evidence type="ECO:0000313" key="3">
    <source>
        <dbReference type="Proteomes" id="UP000007962"/>
    </source>
</evidence>
<name>C5C029_BEUC1</name>
<feature type="transmembrane region" description="Helical" evidence="1">
    <location>
        <begin position="246"/>
        <end position="279"/>
    </location>
</feature>
<evidence type="ECO:0000256" key="1">
    <source>
        <dbReference type="SAM" id="Phobius"/>
    </source>
</evidence>
<proteinExistence type="predicted"/>
<keyword evidence="1" id="KW-0472">Membrane</keyword>
<feature type="transmembrane region" description="Helical" evidence="1">
    <location>
        <begin position="318"/>
        <end position="335"/>
    </location>
</feature>
<dbReference type="AlphaFoldDB" id="C5C029"/>
<feature type="transmembrane region" description="Helical" evidence="1">
    <location>
        <begin position="94"/>
        <end position="116"/>
    </location>
</feature>
<organism evidence="2 3">
    <name type="scientific">Beutenbergia cavernae (strain ATCC BAA-8 / DSM 12333 / CCUG 43141 / JCM 11478 / NBRC 16432 / NCIMB 13614 / HKI 0122)</name>
    <dbReference type="NCBI Taxonomy" id="471853"/>
    <lineage>
        <taxon>Bacteria</taxon>
        <taxon>Bacillati</taxon>
        <taxon>Actinomycetota</taxon>
        <taxon>Actinomycetes</taxon>
        <taxon>Micrococcales</taxon>
        <taxon>Beutenbergiaceae</taxon>
        <taxon>Beutenbergia</taxon>
    </lineage>
</organism>